<dbReference type="InterPro" id="IPR036259">
    <property type="entry name" value="MFS_trans_sf"/>
</dbReference>
<feature type="transmembrane region" description="Helical" evidence="2">
    <location>
        <begin position="182"/>
        <end position="203"/>
    </location>
</feature>
<evidence type="ECO:0000256" key="2">
    <source>
        <dbReference type="SAM" id="Phobius"/>
    </source>
</evidence>
<dbReference type="AlphaFoldDB" id="S8D2D6"/>
<evidence type="ECO:0000313" key="3">
    <source>
        <dbReference type="EMBL" id="EPS73560.1"/>
    </source>
</evidence>
<sequence>MAVVIESEIWMPNKALYLFLLVACFLSLLYLPAKSSGNVFDHSSSPNSLRFQRNFLAVFVLSSVIQGSSSVFGEYELSYFGFSKEQALNYLCIGYAASLILGIFLGTLFDQIGHRRSCLFFYLLHLSASLLKITGGDSSIWLSGICLSVASSTFFFCFEAWMVAELDPNKVGTRQDTVNDMFWLMNLFESASFVGSQFVGNYLISRDARKSTVPIWKEILLLSLLATLYVSWGWKKRAPEKKPPPRLASPFRVAAAAADARIWLLACAQSCVHFAISTFWIIWAPTAIADGRELSLGMIYPCLIGCKMLGSACSPWLYGPLSLRPEECLVYAFPIMALVLGAVAYDYQEIEVLMILFCVFHACAGVVLPSLARLRTVYVPNEIRGGMMSLSAVPANAALLFLLLTGYVANSGMVWVAAFGMGAASGCMFMLKKW</sequence>
<dbReference type="PANTHER" id="PTHR23516">
    <property type="entry name" value="SAM (S-ADENOSYL METHIONINE) TRANSPORTER"/>
    <property type="match status" value="1"/>
</dbReference>
<feature type="transmembrane region" description="Helical" evidence="2">
    <location>
        <begin position="140"/>
        <end position="161"/>
    </location>
</feature>
<comment type="similarity">
    <text evidence="1">Belongs to the major facilitator superfamily. Phosphate:H(+) symporter (TC 2.A.1.9) family.</text>
</comment>
<feature type="transmembrane region" description="Helical" evidence="2">
    <location>
        <begin position="353"/>
        <end position="374"/>
    </location>
</feature>
<feature type="transmembrane region" description="Helical" evidence="2">
    <location>
        <begin position="386"/>
        <end position="407"/>
    </location>
</feature>
<dbReference type="SUPFAM" id="SSF103473">
    <property type="entry name" value="MFS general substrate transporter"/>
    <property type="match status" value="2"/>
</dbReference>
<accession>S8D2D6</accession>
<protein>
    <recommendedName>
        <fullName evidence="5">Major facilitator superfamily (MFS) profile domain-containing protein</fullName>
    </recommendedName>
</protein>
<comment type="caution">
    <text evidence="3">The sequence shown here is derived from an EMBL/GenBank/DDBJ whole genome shotgun (WGS) entry which is preliminary data.</text>
</comment>
<dbReference type="Proteomes" id="UP000015453">
    <property type="component" value="Unassembled WGS sequence"/>
</dbReference>
<keyword evidence="4" id="KW-1185">Reference proteome</keyword>
<keyword evidence="2" id="KW-0812">Transmembrane</keyword>
<proteinExistence type="inferred from homology"/>
<dbReference type="Pfam" id="PF05631">
    <property type="entry name" value="MFS_5"/>
    <property type="match status" value="1"/>
</dbReference>
<feature type="transmembrane region" description="Helical" evidence="2">
    <location>
        <begin position="262"/>
        <end position="283"/>
    </location>
</feature>
<feature type="non-terminal residue" evidence="3">
    <location>
        <position position="434"/>
    </location>
</feature>
<dbReference type="EMBL" id="AUSU01000394">
    <property type="protein sequence ID" value="EPS73560.1"/>
    <property type="molecule type" value="Genomic_DNA"/>
</dbReference>
<dbReference type="OrthoDB" id="263957at2759"/>
<keyword evidence="2" id="KW-0472">Membrane</keyword>
<keyword evidence="2" id="KW-1133">Transmembrane helix</keyword>
<dbReference type="GO" id="GO:0016020">
    <property type="term" value="C:membrane"/>
    <property type="evidence" value="ECO:0007669"/>
    <property type="project" value="InterPro"/>
</dbReference>
<organism evidence="3 4">
    <name type="scientific">Genlisea aurea</name>
    <dbReference type="NCBI Taxonomy" id="192259"/>
    <lineage>
        <taxon>Eukaryota</taxon>
        <taxon>Viridiplantae</taxon>
        <taxon>Streptophyta</taxon>
        <taxon>Embryophyta</taxon>
        <taxon>Tracheophyta</taxon>
        <taxon>Spermatophyta</taxon>
        <taxon>Magnoliopsida</taxon>
        <taxon>eudicotyledons</taxon>
        <taxon>Gunneridae</taxon>
        <taxon>Pentapetalae</taxon>
        <taxon>asterids</taxon>
        <taxon>lamiids</taxon>
        <taxon>Lamiales</taxon>
        <taxon>Lentibulariaceae</taxon>
        <taxon>Genlisea</taxon>
    </lineage>
</organism>
<evidence type="ECO:0000256" key="1">
    <source>
        <dbReference type="ARBA" id="ARBA00044504"/>
    </source>
</evidence>
<feature type="transmembrane region" description="Helical" evidence="2">
    <location>
        <begin position="413"/>
        <end position="431"/>
    </location>
</feature>
<dbReference type="GO" id="GO:0015098">
    <property type="term" value="F:molybdate ion transmembrane transporter activity"/>
    <property type="evidence" value="ECO:0007669"/>
    <property type="project" value="InterPro"/>
</dbReference>
<feature type="transmembrane region" description="Helical" evidence="2">
    <location>
        <begin position="329"/>
        <end position="347"/>
    </location>
</feature>
<dbReference type="Gene3D" id="1.20.1250.20">
    <property type="entry name" value="MFS general substrate transporter like domains"/>
    <property type="match status" value="1"/>
</dbReference>
<gene>
    <name evidence="3" type="ORF">M569_01195</name>
</gene>
<evidence type="ECO:0000313" key="4">
    <source>
        <dbReference type="Proteomes" id="UP000015453"/>
    </source>
</evidence>
<feature type="transmembrane region" description="Helical" evidence="2">
    <location>
        <begin position="15"/>
        <end position="33"/>
    </location>
</feature>
<feature type="transmembrane region" description="Helical" evidence="2">
    <location>
        <begin position="87"/>
        <end position="106"/>
    </location>
</feature>
<dbReference type="PANTHER" id="PTHR23516:SF2">
    <property type="entry name" value="MOLYBDATE-ANION TRANSPORTER"/>
    <property type="match status" value="1"/>
</dbReference>
<feature type="transmembrane region" description="Helical" evidence="2">
    <location>
        <begin position="298"/>
        <end position="317"/>
    </location>
</feature>
<evidence type="ECO:0008006" key="5">
    <source>
        <dbReference type="Google" id="ProtNLM"/>
    </source>
</evidence>
<reference evidence="3 4" key="1">
    <citation type="journal article" date="2013" name="BMC Genomics">
        <title>The miniature genome of a carnivorous plant Genlisea aurea contains a low number of genes and short non-coding sequences.</title>
        <authorList>
            <person name="Leushkin E.V."/>
            <person name="Sutormin R.A."/>
            <person name="Nabieva E.R."/>
            <person name="Penin A.A."/>
            <person name="Kondrashov A.S."/>
            <person name="Logacheva M.D."/>
        </authorList>
    </citation>
    <scope>NUCLEOTIDE SEQUENCE [LARGE SCALE GENOMIC DNA]</scope>
</reference>
<feature type="transmembrane region" description="Helical" evidence="2">
    <location>
        <begin position="54"/>
        <end position="75"/>
    </location>
</feature>
<dbReference type="InterPro" id="IPR008509">
    <property type="entry name" value="MOT2/MFSD5"/>
</dbReference>
<name>S8D2D6_9LAMI</name>